<name>A0ABD1DJD7_CULPP</name>
<dbReference type="Pfam" id="PF03015">
    <property type="entry name" value="Sterile"/>
    <property type="match status" value="2"/>
</dbReference>
<dbReference type="InterPro" id="IPR013120">
    <property type="entry name" value="FAR_NAD-bd"/>
</dbReference>
<reference evidence="7 8" key="1">
    <citation type="submission" date="2024-05" db="EMBL/GenBank/DDBJ databases">
        <title>Culex pipiens pipiens assembly and annotation.</title>
        <authorList>
            <person name="Alout H."/>
            <person name="Durand T."/>
        </authorList>
    </citation>
    <scope>NUCLEOTIDE SEQUENCE [LARGE SCALE GENOMIC DNA]</scope>
    <source>
        <strain evidence="7">HA-2024</strain>
        <tissue evidence="7">Whole body</tissue>
    </source>
</reference>
<keyword evidence="4" id="KW-0560">Oxidoreductase</keyword>
<dbReference type="CDD" id="cd05236">
    <property type="entry name" value="FAR-N_SDR_e"/>
    <property type="match status" value="2"/>
</dbReference>
<keyword evidence="4" id="KW-0521">NADP</keyword>
<evidence type="ECO:0000256" key="1">
    <source>
        <dbReference type="ARBA" id="ARBA00005928"/>
    </source>
</evidence>
<proteinExistence type="inferred from homology"/>
<protein>
    <recommendedName>
        <fullName evidence="4">Fatty acyl-CoA reductase</fullName>
        <ecNumber evidence="4">1.2.1.84</ecNumber>
    </recommendedName>
</protein>
<dbReference type="EMBL" id="JBEHCU010005659">
    <property type="protein sequence ID" value="KAL1399082.1"/>
    <property type="molecule type" value="Genomic_DNA"/>
</dbReference>
<dbReference type="InterPro" id="IPR036291">
    <property type="entry name" value="NAD(P)-bd_dom_sf"/>
</dbReference>
<keyword evidence="3 4" id="KW-0443">Lipid metabolism</keyword>
<dbReference type="GO" id="GO:1901568">
    <property type="term" value="P:fatty acid derivative metabolic process"/>
    <property type="evidence" value="ECO:0007669"/>
    <property type="project" value="UniProtKB-ARBA"/>
</dbReference>
<feature type="domain" description="Fatty acyl-CoA reductase C-terminal" evidence="5">
    <location>
        <begin position="850"/>
        <end position="931"/>
    </location>
</feature>
<dbReference type="SUPFAM" id="SSF51735">
    <property type="entry name" value="NAD(P)-binding Rossmann-fold domains"/>
    <property type="match status" value="2"/>
</dbReference>
<keyword evidence="8" id="KW-1185">Reference proteome</keyword>
<dbReference type="GO" id="GO:0102965">
    <property type="term" value="F:alcohol-forming long-chain fatty acyl-CoA reductase activity"/>
    <property type="evidence" value="ECO:0007669"/>
    <property type="project" value="UniProtKB-EC"/>
</dbReference>
<accession>A0ABD1DJD7</accession>
<dbReference type="PANTHER" id="PTHR11011:SF81">
    <property type="entry name" value="FATTY ACYL-COA REDUCTASE"/>
    <property type="match status" value="1"/>
</dbReference>
<dbReference type="Pfam" id="PF07993">
    <property type="entry name" value="NAD_binding_4"/>
    <property type="match status" value="2"/>
</dbReference>
<keyword evidence="2 4" id="KW-0444">Lipid biosynthesis</keyword>
<evidence type="ECO:0000313" key="7">
    <source>
        <dbReference type="EMBL" id="KAL1399082.1"/>
    </source>
</evidence>
<evidence type="ECO:0000313" key="8">
    <source>
        <dbReference type="Proteomes" id="UP001562425"/>
    </source>
</evidence>
<organism evidence="7 8">
    <name type="scientific">Culex pipiens pipiens</name>
    <name type="common">Northern house mosquito</name>
    <dbReference type="NCBI Taxonomy" id="38569"/>
    <lineage>
        <taxon>Eukaryota</taxon>
        <taxon>Metazoa</taxon>
        <taxon>Ecdysozoa</taxon>
        <taxon>Arthropoda</taxon>
        <taxon>Hexapoda</taxon>
        <taxon>Insecta</taxon>
        <taxon>Pterygota</taxon>
        <taxon>Neoptera</taxon>
        <taxon>Endopterygota</taxon>
        <taxon>Diptera</taxon>
        <taxon>Nematocera</taxon>
        <taxon>Culicoidea</taxon>
        <taxon>Culicidae</taxon>
        <taxon>Culicinae</taxon>
        <taxon>Culicini</taxon>
        <taxon>Culex</taxon>
        <taxon>Culex</taxon>
    </lineage>
</organism>
<dbReference type="AlphaFoldDB" id="A0ABD1DJD7"/>
<evidence type="ECO:0000256" key="2">
    <source>
        <dbReference type="ARBA" id="ARBA00022516"/>
    </source>
</evidence>
<comment type="caution">
    <text evidence="7">The sequence shown here is derived from an EMBL/GenBank/DDBJ whole genome shotgun (WGS) entry which is preliminary data.</text>
</comment>
<evidence type="ECO:0000256" key="3">
    <source>
        <dbReference type="ARBA" id="ARBA00023098"/>
    </source>
</evidence>
<sequence>MSDVGCSKIMEFYRGSTVLITGASGFVGQVLLEKILRSLEVDRVYVMIRPKWNWNVESRLQRILDGQLFDVLRKDSAKWQEMTRKVIPVEINLEEDEHLIVDQLRSKLLNEVNVVFNLLASVNFNEPLDCALRTNVEYTDRMLELVCKMKNIKTVVHVSTFYSNCDKRVIEERIYDNVGYGGVANMINIVSKLNEPEKQILTQHIIGNFPNTYTFSKKCAEVLIQDKYRSLPIGIFRPPIVSSTYREPVPGWIDNFNGPSGMVVPLSQGMYSAALLDTRARPFIVPVDYCVNALISCAVDVHLQRAHQSLAIPVYNYTDAKCNLSWGEIIAGFIQGLPPFKRFMATYFTATLTRNRMRYALCKKLMLMQAYLLDLGRRLRGEAPALGQIFEKMISLSEVLEFFCLNEWRMTNDNVLRVQAAATELERRTFPCDLTKVDWKGYYKGFVPGVIRYAIEPRKAKHRARKNAEEQNGGTAKVPKMSDGGHSDVLHFYRGSTVLITGASGFLGRVLLEKILRSLEVRKVYVILRPRRSCDAGDRLNQIFASKLFDTLRMDAVKWQRMVRKIVPVEIDLEKENFEMDDGLKSELLGEVNVVFNMLASVRFIDSLDVALRTNVEYTDRMLKFVGEMKNIKSVVHVSSFYSNCDRRFIEERIYDDLRFGGVEKLINVVSKLRKEEVKFLTPYLIGSFPNTYVFSKKCAEVLIQEKYSSLPIGIFRPPIVSSTYREPVPGWVDNFNGPSGMVVPLSVGMYHGVLLDPRKCPCIVPVDYCVNALICCVLDVHRQRSLKLPIPVYNYTDPQCKQSWGAIINGFVQGLPPFKRFMATYFTLTLTKSKLRYAFCKRLMQLEVNLLDLITRTPPKAGLILNRLTAQNEALAFFTLGEWQMSNGNVLRMLAETSEFERQLFPFDLTKLDWSVYCRQFIPGVVRYAIEPRIAKARDAEGKS</sequence>
<dbReference type="Proteomes" id="UP001562425">
    <property type="component" value="Unassembled WGS sequence"/>
</dbReference>
<gene>
    <name evidence="7" type="ORF">pipiens_002265</name>
</gene>
<dbReference type="EC" id="1.2.1.84" evidence="4"/>
<dbReference type="CDD" id="cd09071">
    <property type="entry name" value="FAR_C"/>
    <property type="match status" value="2"/>
</dbReference>
<feature type="domain" description="Thioester reductase (TE)" evidence="6">
    <location>
        <begin position="500"/>
        <end position="773"/>
    </location>
</feature>
<evidence type="ECO:0000259" key="5">
    <source>
        <dbReference type="Pfam" id="PF03015"/>
    </source>
</evidence>
<dbReference type="InterPro" id="IPR033640">
    <property type="entry name" value="FAR_C"/>
</dbReference>
<feature type="domain" description="Thioester reductase (TE)" evidence="6">
    <location>
        <begin position="20"/>
        <end position="293"/>
    </location>
</feature>
<evidence type="ECO:0000256" key="4">
    <source>
        <dbReference type="RuleBase" id="RU363097"/>
    </source>
</evidence>
<dbReference type="InterPro" id="IPR026055">
    <property type="entry name" value="FAR"/>
</dbReference>
<dbReference type="Gene3D" id="3.40.50.720">
    <property type="entry name" value="NAD(P)-binding Rossmann-like Domain"/>
    <property type="match status" value="2"/>
</dbReference>
<dbReference type="PANTHER" id="PTHR11011">
    <property type="entry name" value="MALE STERILITY PROTEIN 2-RELATED"/>
    <property type="match status" value="1"/>
</dbReference>
<feature type="domain" description="Fatty acyl-CoA reductase C-terminal" evidence="5">
    <location>
        <begin position="366"/>
        <end position="455"/>
    </location>
</feature>
<evidence type="ECO:0000259" key="6">
    <source>
        <dbReference type="Pfam" id="PF07993"/>
    </source>
</evidence>
<comment type="function">
    <text evidence="4">Catalyzes the reduction of fatty acyl-CoA to fatty alcohols.</text>
</comment>
<comment type="similarity">
    <text evidence="1 4">Belongs to the fatty acyl-CoA reductase family.</text>
</comment>
<comment type="catalytic activity">
    <reaction evidence="4">
        <text>a long-chain fatty acyl-CoA + 2 NADPH + 2 H(+) = a long-chain primary fatty alcohol + 2 NADP(+) + CoA</text>
        <dbReference type="Rhea" id="RHEA:52716"/>
        <dbReference type="ChEBI" id="CHEBI:15378"/>
        <dbReference type="ChEBI" id="CHEBI:57287"/>
        <dbReference type="ChEBI" id="CHEBI:57783"/>
        <dbReference type="ChEBI" id="CHEBI:58349"/>
        <dbReference type="ChEBI" id="CHEBI:77396"/>
        <dbReference type="ChEBI" id="CHEBI:83139"/>
        <dbReference type="EC" id="1.2.1.84"/>
    </reaction>
</comment>